<dbReference type="EMBL" id="JAACJS010000015">
    <property type="protein sequence ID" value="NCI50868.1"/>
    <property type="molecule type" value="Genomic_DNA"/>
</dbReference>
<keyword evidence="3" id="KW-1185">Reference proteome</keyword>
<protein>
    <submittedName>
        <fullName evidence="2">FkbM family methyltransferase</fullName>
    </submittedName>
</protein>
<organism evidence="2 3">
    <name type="scientific">Sediminibacterium roseum</name>
    <dbReference type="NCBI Taxonomy" id="1978412"/>
    <lineage>
        <taxon>Bacteria</taxon>
        <taxon>Pseudomonadati</taxon>
        <taxon>Bacteroidota</taxon>
        <taxon>Chitinophagia</taxon>
        <taxon>Chitinophagales</taxon>
        <taxon>Chitinophagaceae</taxon>
        <taxon>Sediminibacterium</taxon>
    </lineage>
</organism>
<feature type="domain" description="Methyltransferase FkbM" evidence="1">
    <location>
        <begin position="55"/>
        <end position="193"/>
    </location>
</feature>
<gene>
    <name evidence="2" type="ORF">GWC95_13095</name>
</gene>
<dbReference type="GO" id="GO:0032259">
    <property type="term" value="P:methylation"/>
    <property type="evidence" value="ECO:0007669"/>
    <property type="project" value="UniProtKB-KW"/>
</dbReference>
<sequence>MLKNILRRMAQRVLGFDRYLFVFSIFNINRIRVLKAEKAFRFFMGMVPNEGAILDIGANIGINTVLLAKRFPGAVVHAFEPVQENYAALEKTVRFYGVRNVRLYNTALGDTPGQATMIMPQHHGSRMQGWSRMTDGKEVNGTGFVVPVARLDDIRGISNITAIKIDVENFEYFVLKGGTETLRNNKPIVFCELWNDARKEPCLQLMRGLGYEAKILVNGRLVQYNGEDVLDYFFVHKGD</sequence>
<proteinExistence type="predicted"/>
<reference evidence="2 3" key="1">
    <citation type="submission" date="2020-01" db="EMBL/GenBank/DDBJ databases">
        <title>Genome analysis.</title>
        <authorList>
            <person name="Wu S."/>
            <person name="Wang G."/>
        </authorList>
    </citation>
    <scope>NUCLEOTIDE SEQUENCE [LARGE SCALE GENOMIC DNA]</scope>
    <source>
        <strain evidence="2 3">SYL130</strain>
    </source>
</reference>
<dbReference type="GO" id="GO:0008168">
    <property type="term" value="F:methyltransferase activity"/>
    <property type="evidence" value="ECO:0007669"/>
    <property type="project" value="UniProtKB-KW"/>
</dbReference>
<comment type="caution">
    <text evidence="2">The sequence shown here is derived from an EMBL/GenBank/DDBJ whole genome shotgun (WGS) entry which is preliminary data.</text>
</comment>
<dbReference type="PANTHER" id="PTHR34203">
    <property type="entry name" value="METHYLTRANSFERASE, FKBM FAMILY PROTEIN"/>
    <property type="match status" value="1"/>
</dbReference>
<name>A0ABW9ZUN7_9BACT</name>
<evidence type="ECO:0000313" key="3">
    <source>
        <dbReference type="Proteomes" id="UP000753802"/>
    </source>
</evidence>
<keyword evidence="2" id="KW-0489">Methyltransferase</keyword>
<dbReference type="InterPro" id="IPR052514">
    <property type="entry name" value="SAM-dependent_MTase"/>
</dbReference>
<dbReference type="PANTHER" id="PTHR34203:SF15">
    <property type="entry name" value="SLL1173 PROTEIN"/>
    <property type="match status" value="1"/>
</dbReference>
<evidence type="ECO:0000259" key="1">
    <source>
        <dbReference type="Pfam" id="PF05050"/>
    </source>
</evidence>
<dbReference type="NCBIfam" id="TIGR01444">
    <property type="entry name" value="fkbM_fam"/>
    <property type="match status" value="1"/>
</dbReference>
<keyword evidence="2" id="KW-0808">Transferase</keyword>
<dbReference type="SUPFAM" id="SSF53335">
    <property type="entry name" value="S-adenosyl-L-methionine-dependent methyltransferases"/>
    <property type="match status" value="1"/>
</dbReference>
<dbReference type="InterPro" id="IPR029063">
    <property type="entry name" value="SAM-dependent_MTases_sf"/>
</dbReference>
<evidence type="ECO:0000313" key="2">
    <source>
        <dbReference type="EMBL" id="NCI50868.1"/>
    </source>
</evidence>
<accession>A0ABW9ZUN7</accession>
<dbReference type="InterPro" id="IPR006342">
    <property type="entry name" value="FkbM_mtfrase"/>
</dbReference>
<dbReference type="Gene3D" id="3.40.50.150">
    <property type="entry name" value="Vaccinia Virus protein VP39"/>
    <property type="match status" value="1"/>
</dbReference>
<dbReference type="RefSeq" id="WP_161819173.1">
    <property type="nucleotide sequence ID" value="NZ_JAACJS010000015.1"/>
</dbReference>
<dbReference type="Proteomes" id="UP000753802">
    <property type="component" value="Unassembled WGS sequence"/>
</dbReference>
<dbReference type="Pfam" id="PF05050">
    <property type="entry name" value="Methyltransf_21"/>
    <property type="match status" value="1"/>
</dbReference>